<protein>
    <submittedName>
        <fullName evidence="1">Lipocalin</fullName>
    </submittedName>
</protein>
<dbReference type="InterPro" id="IPR012674">
    <property type="entry name" value="Calycin"/>
</dbReference>
<dbReference type="EMBL" id="DQ886890">
    <property type="protein sequence ID" value="ABI52807.1"/>
    <property type="molecule type" value="mRNA"/>
</dbReference>
<dbReference type="GO" id="GO:0030682">
    <property type="term" value="P:symbiont-mediated perturbation of host defenses"/>
    <property type="evidence" value="ECO:0007669"/>
    <property type="project" value="InterPro"/>
</dbReference>
<feature type="non-terminal residue" evidence="1">
    <location>
        <position position="1"/>
    </location>
</feature>
<sequence length="124" mass="14292">DCEKHTAFTEMEFYNTTSEKWVSYTVPAKVVTEGKYSKPNVIRAGNETIGRYADSPIMFSDYKTCDVVRAPHTGNESDCELWVAENYVDNYPSCCDFIYDLLCVPVKHYIYKRETCLKSRKKSG</sequence>
<accession>Q09JF6</accession>
<evidence type="ECO:0000313" key="1">
    <source>
        <dbReference type="EMBL" id="ABI52807.1"/>
    </source>
</evidence>
<dbReference type="GO" id="GO:0043176">
    <property type="term" value="F:amine binding"/>
    <property type="evidence" value="ECO:0007669"/>
    <property type="project" value="InterPro"/>
</dbReference>
<reference evidence="1" key="1">
    <citation type="journal article" date="2008" name="Insect Biochem. Mol. Biol.">
        <title>Comparative sialomics between hard and soft ticks: implications for the evolution of blood-feeding behavior.</title>
        <authorList>
            <person name="Mans B.J."/>
            <person name="Andersen J.F."/>
            <person name="Francischetti I.M."/>
            <person name="Valenzuela J.G."/>
            <person name="Schwan T.G."/>
            <person name="Pham V.M."/>
            <person name="Garfield M.K."/>
            <person name="Hammer C.H."/>
            <person name="Ribeiro J.M."/>
        </authorList>
    </citation>
    <scope>NUCLEOTIDE SEQUENCE</scope>
    <source>
        <strain evidence="1">AM-925</strain>
        <tissue evidence="1">Adult salivary gland</tissue>
    </source>
</reference>
<organism evidence="1">
    <name type="scientific">Argas monolakensis</name>
    <name type="common">Mono lake bird tick</name>
    <dbReference type="NCBI Taxonomy" id="34602"/>
    <lineage>
        <taxon>Eukaryota</taxon>
        <taxon>Metazoa</taxon>
        <taxon>Ecdysozoa</taxon>
        <taxon>Arthropoda</taxon>
        <taxon>Chelicerata</taxon>
        <taxon>Arachnida</taxon>
        <taxon>Acari</taxon>
        <taxon>Parasitiformes</taxon>
        <taxon>Ixodida</taxon>
        <taxon>Ixodoidea</taxon>
        <taxon>Argasidae</taxon>
        <taxon>Argasinae</taxon>
        <taxon>Argas</taxon>
    </lineage>
</organism>
<dbReference type="Pfam" id="PF02098">
    <property type="entry name" value="His_binding"/>
    <property type="match status" value="1"/>
</dbReference>
<proteinExistence type="evidence at transcript level"/>
<dbReference type="InterPro" id="IPR002970">
    <property type="entry name" value="Tick_his-bd"/>
</dbReference>
<dbReference type="AlphaFoldDB" id="Q09JF6"/>
<name>Q09JF6_ARGMO</name>
<dbReference type="Gene3D" id="2.40.128.20">
    <property type="match status" value="1"/>
</dbReference>
<dbReference type="SUPFAM" id="SSF50814">
    <property type="entry name" value="Lipocalins"/>
    <property type="match status" value="1"/>
</dbReference>